<dbReference type="Gene3D" id="1.10.510.10">
    <property type="entry name" value="Transferase(Phosphotransferase) domain 1"/>
    <property type="match status" value="1"/>
</dbReference>
<dbReference type="AlphaFoldDB" id="A0AA40D015"/>
<dbReference type="InterPro" id="IPR030616">
    <property type="entry name" value="Aur-like"/>
</dbReference>
<dbReference type="InterPro" id="IPR011009">
    <property type="entry name" value="Kinase-like_dom_sf"/>
</dbReference>
<feature type="region of interest" description="Disordered" evidence="9">
    <location>
        <begin position="1"/>
        <end position="28"/>
    </location>
</feature>
<keyword evidence="1" id="KW-0723">Serine/threonine-protein kinase</keyword>
<evidence type="ECO:0000256" key="3">
    <source>
        <dbReference type="ARBA" id="ARBA00022741"/>
    </source>
</evidence>
<gene>
    <name evidence="11" type="ORF">B0T16DRAFT_9440</name>
</gene>
<sequence length="126" mass="14234">MSMPSRSPLRRPSGRGGSTKTRGRRSDISANEGVQILCQLLSALAYLHEHDPPIVHRDIKPDNILVQHRHAGDIYVKFGDFGLSRESRDPTTVCGTLRYAAPEIHSEMDRRNARRKKRSYTLAVDI</sequence>
<protein>
    <submittedName>
        <fullName evidence="11">Kinase-like domain-containing protein</fullName>
    </submittedName>
</protein>
<dbReference type="PANTHER" id="PTHR24350">
    <property type="entry name" value="SERINE/THREONINE-PROTEIN KINASE IAL-RELATED"/>
    <property type="match status" value="1"/>
</dbReference>
<evidence type="ECO:0000256" key="2">
    <source>
        <dbReference type="ARBA" id="ARBA00022679"/>
    </source>
</evidence>
<dbReference type="InterPro" id="IPR008271">
    <property type="entry name" value="Ser/Thr_kinase_AS"/>
</dbReference>
<organism evidence="11 12">
    <name type="scientific">Cercophora newfieldiana</name>
    <dbReference type="NCBI Taxonomy" id="92897"/>
    <lineage>
        <taxon>Eukaryota</taxon>
        <taxon>Fungi</taxon>
        <taxon>Dikarya</taxon>
        <taxon>Ascomycota</taxon>
        <taxon>Pezizomycotina</taxon>
        <taxon>Sordariomycetes</taxon>
        <taxon>Sordariomycetidae</taxon>
        <taxon>Sordariales</taxon>
        <taxon>Lasiosphaeriaceae</taxon>
        <taxon>Cercophora</taxon>
    </lineage>
</organism>
<evidence type="ECO:0000313" key="12">
    <source>
        <dbReference type="Proteomes" id="UP001174936"/>
    </source>
</evidence>
<feature type="cross-link" description="Glycyl lysine isopeptide (Lys-Gly) (interchain with G-Cter in SUMO2)" evidence="8">
    <location>
        <position position="60"/>
    </location>
</feature>
<dbReference type="EMBL" id="JAULSV010000001">
    <property type="protein sequence ID" value="KAK0655339.1"/>
    <property type="molecule type" value="Genomic_DNA"/>
</dbReference>
<keyword evidence="4 11" id="KW-0418">Kinase</keyword>
<evidence type="ECO:0000256" key="6">
    <source>
        <dbReference type="PIRSR" id="PIRSR630616-1"/>
    </source>
</evidence>
<evidence type="ECO:0000256" key="4">
    <source>
        <dbReference type="ARBA" id="ARBA00022777"/>
    </source>
</evidence>
<dbReference type="GO" id="GO:0004674">
    <property type="term" value="F:protein serine/threonine kinase activity"/>
    <property type="evidence" value="ECO:0007669"/>
    <property type="project" value="UniProtKB-KW"/>
</dbReference>
<dbReference type="Pfam" id="PF00069">
    <property type="entry name" value="Pkinase"/>
    <property type="match status" value="1"/>
</dbReference>
<keyword evidence="5 7" id="KW-0067">ATP-binding</keyword>
<dbReference type="InterPro" id="IPR000719">
    <property type="entry name" value="Prot_kinase_dom"/>
</dbReference>
<comment type="caution">
    <text evidence="11">The sequence shown here is derived from an EMBL/GenBank/DDBJ whole genome shotgun (WGS) entry which is preliminary data.</text>
</comment>
<dbReference type="PROSITE" id="PS00108">
    <property type="entry name" value="PROTEIN_KINASE_ST"/>
    <property type="match status" value="1"/>
</dbReference>
<feature type="binding site" evidence="7">
    <location>
        <position position="80"/>
    </location>
    <ligand>
        <name>ATP</name>
        <dbReference type="ChEBI" id="CHEBI:30616"/>
    </ligand>
</feature>
<name>A0AA40D015_9PEZI</name>
<keyword evidence="12" id="KW-1185">Reference proteome</keyword>
<evidence type="ECO:0000256" key="1">
    <source>
        <dbReference type="ARBA" id="ARBA00022527"/>
    </source>
</evidence>
<dbReference type="GO" id="GO:0005524">
    <property type="term" value="F:ATP binding"/>
    <property type="evidence" value="ECO:0007669"/>
    <property type="project" value="UniProtKB-KW"/>
</dbReference>
<evidence type="ECO:0000259" key="10">
    <source>
        <dbReference type="PROSITE" id="PS50011"/>
    </source>
</evidence>
<keyword evidence="3 7" id="KW-0547">Nucleotide-binding</keyword>
<proteinExistence type="predicted"/>
<dbReference type="SUPFAM" id="SSF56112">
    <property type="entry name" value="Protein kinase-like (PK-like)"/>
    <property type="match status" value="1"/>
</dbReference>
<evidence type="ECO:0000256" key="5">
    <source>
        <dbReference type="ARBA" id="ARBA00022840"/>
    </source>
</evidence>
<feature type="domain" description="Protein kinase" evidence="10">
    <location>
        <begin position="1"/>
        <end position="126"/>
    </location>
</feature>
<evidence type="ECO:0000256" key="8">
    <source>
        <dbReference type="PIRSR" id="PIRSR630616-3"/>
    </source>
</evidence>
<evidence type="ECO:0000313" key="11">
    <source>
        <dbReference type="EMBL" id="KAK0655339.1"/>
    </source>
</evidence>
<dbReference type="PROSITE" id="PS50011">
    <property type="entry name" value="PROTEIN_KINASE_DOM"/>
    <property type="match status" value="1"/>
</dbReference>
<feature type="active site" description="Proton acceptor" evidence="6">
    <location>
        <position position="58"/>
    </location>
</feature>
<evidence type="ECO:0000256" key="9">
    <source>
        <dbReference type="SAM" id="MobiDB-lite"/>
    </source>
</evidence>
<dbReference type="Proteomes" id="UP001174936">
    <property type="component" value="Unassembled WGS sequence"/>
</dbReference>
<keyword evidence="2" id="KW-0808">Transferase</keyword>
<accession>A0AA40D015</accession>
<evidence type="ECO:0000256" key="7">
    <source>
        <dbReference type="PIRSR" id="PIRSR630616-2"/>
    </source>
</evidence>
<reference evidence="11" key="1">
    <citation type="submission" date="2023-06" db="EMBL/GenBank/DDBJ databases">
        <title>Genome-scale phylogeny and comparative genomics of the fungal order Sordariales.</title>
        <authorList>
            <consortium name="Lawrence Berkeley National Laboratory"/>
            <person name="Hensen N."/>
            <person name="Bonometti L."/>
            <person name="Westerberg I."/>
            <person name="Brannstrom I.O."/>
            <person name="Guillou S."/>
            <person name="Cros-Aarteil S."/>
            <person name="Calhoun S."/>
            <person name="Haridas S."/>
            <person name="Kuo A."/>
            <person name="Mondo S."/>
            <person name="Pangilinan J."/>
            <person name="Riley R."/>
            <person name="Labutti K."/>
            <person name="Andreopoulos B."/>
            <person name="Lipzen A."/>
            <person name="Chen C."/>
            <person name="Yanf M."/>
            <person name="Daum C."/>
            <person name="Ng V."/>
            <person name="Clum A."/>
            <person name="Steindorff A."/>
            <person name="Ohm R."/>
            <person name="Martin F."/>
            <person name="Silar P."/>
            <person name="Natvig D."/>
            <person name="Lalanne C."/>
            <person name="Gautier V."/>
            <person name="Ament-Velasquez S.L."/>
            <person name="Kruys A."/>
            <person name="Hutchinson M.I."/>
            <person name="Powell A.J."/>
            <person name="Barry K."/>
            <person name="Miller A.N."/>
            <person name="Grigoriev I.V."/>
            <person name="Debuchy R."/>
            <person name="Gladieux P."/>
            <person name="Thoren M.H."/>
            <person name="Johannesson H."/>
        </authorList>
    </citation>
    <scope>NUCLEOTIDE SEQUENCE</scope>
    <source>
        <strain evidence="11">SMH2532-1</strain>
    </source>
</reference>